<dbReference type="EMBL" id="JAWDGP010005438">
    <property type="protein sequence ID" value="KAK3756944.1"/>
    <property type="molecule type" value="Genomic_DNA"/>
</dbReference>
<name>A0AAE1D4D9_9GAST</name>
<protein>
    <submittedName>
        <fullName evidence="1">Uncharacterized protein</fullName>
    </submittedName>
</protein>
<evidence type="ECO:0000313" key="2">
    <source>
        <dbReference type="Proteomes" id="UP001283361"/>
    </source>
</evidence>
<comment type="caution">
    <text evidence="1">The sequence shown here is derived from an EMBL/GenBank/DDBJ whole genome shotgun (WGS) entry which is preliminary data.</text>
</comment>
<organism evidence="1 2">
    <name type="scientific">Elysia crispata</name>
    <name type="common">lettuce slug</name>
    <dbReference type="NCBI Taxonomy" id="231223"/>
    <lineage>
        <taxon>Eukaryota</taxon>
        <taxon>Metazoa</taxon>
        <taxon>Spiralia</taxon>
        <taxon>Lophotrochozoa</taxon>
        <taxon>Mollusca</taxon>
        <taxon>Gastropoda</taxon>
        <taxon>Heterobranchia</taxon>
        <taxon>Euthyneura</taxon>
        <taxon>Panpulmonata</taxon>
        <taxon>Sacoglossa</taxon>
        <taxon>Placobranchoidea</taxon>
        <taxon>Plakobranchidae</taxon>
        <taxon>Elysia</taxon>
    </lineage>
</organism>
<evidence type="ECO:0000313" key="1">
    <source>
        <dbReference type="EMBL" id="KAK3756944.1"/>
    </source>
</evidence>
<dbReference type="Proteomes" id="UP001283361">
    <property type="component" value="Unassembled WGS sequence"/>
</dbReference>
<gene>
    <name evidence="1" type="ORF">RRG08_049224</name>
</gene>
<keyword evidence="2" id="KW-1185">Reference proteome</keyword>
<accession>A0AAE1D4D9</accession>
<reference evidence="1" key="1">
    <citation type="journal article" date="2023" name="G3 (Bethesda)">
        <title>A reference genome for the long-term kleptoplast-retaining sea slug Elysia crispata morphotype clarki.</title>
        <authorList>
            <person name="Eastman K.E."/>
            <person name="Pendleton A.L."/>
            <person name="Shaikh M.A."/>
            <person name="Suttiyut T."/>
            <person name="Ogas R."/>
            <person name="Tomko P."/>
            <person name="Gavelis G."/>
            <person name="Widhalm J.R."/>
            <person name="Wisecaver J.H."/>
        </authorList>
    </citation>
    <scope>NUCLEOTIDE SEQUENCE</scope>
    <source>
        <strain evidence="1">ECLA1</strain>
    </source>
</reference>
<sequence length="210" mass="23356">MTVLYTVAPGKNPLEATSSITWSKRCINYAPHASNTAPARSCDGYRLPAAGWGRDVSLLDLLKIIVEWINCIRQTSNRFVFSRVTACGSSAIESATCDSPLSQDLSRTFHPMSTAFRDAGRVYMNDENFRSQMPESDKEENIIDLIHSPMPFCYSEAFNPTSLVLYTYSPMSSRKIRATRPDDSRQQVSEPTLHPDWLAGRVQTAPGAAL</sequence>
<proteinExistence type="predicted"/>
<dbReference type="AlphaFoldDB" id="A0AAE1D4D9"/>